<feature type="coiled-coil region" evidence="1">
    <location>
        <begin position="157"/>
        <end position="184"/>
    </location>
</feature>
<dbReference type="Proteomes" id="UP000290582">
    <property type="component" value="Chromosome PVVCY_13"/>
</dbReference>
<reference evidence="3 4" key="1">
    <citation type="submission" date="2019-01" db="EMBL/GenBank/DDBJ databases">
        <authorList>
            <person name="Ramaprasad A."/>
        </authorList>
    </citation>
    <scope>NUCLEOTIDE SEQUENCE [LARGE SCALE GENOMIC DNA]</scope>
</reference>
<protein>
    <submittedName>
        <fullName evidence="3">Uncharacterized protein</fullName>
    </submittedName>
</protein>
<evidence type="ECO:0000313" key="4">
    <source>
        <dbReference type="Proteomes" id="UP000290582"/>
    </source>
</evidence>
<dbReference type="EMBL" id="LR215069">
    <property type="protein sequence ID" value="VEV58244.1"/>
    <property type="molecule type" value="Genomic_DNA"/>
</dbReference>
<accession>A0A449BXT1</accession>
<organism evidence="3 4">
    <name type="scientific">Plasmodium vinckei vinckei</name>
    <dbReference type="NCBI Taxonomy" id="54757"/>
    <lineage>
        <taxon>Eukaryota</taxon>
        <taxon>Sar</taxon>
        <taxon>Alveolata</taxon>
        <taxon>Apicomplexa</taxon>
        <taxon>Aconoidasida</taxon>
        <taxon>Haemosporida</taxon>
        <taxon>Plasmodiidae</taxon>
        <taxon>Plasmodium</taxon>
        <taxon>Plasmodium (Vinckeia)</taxon>
    </lineage>
</organism>
<evidence type="ECO:0000313" key="3">
    <source>
        <dbReference type="EMBL" id="VEV58244.1"/>
    </source>
</evidence>
<dbReference type="KEGG" id="pvv:PVVCY_1301810"/>
<dbReference type="OrthoDB" id="372408at2759"/>
<evidence type="ECO:0000256" key="1">
    <source>
        <dbReference type="SAM" id="Coils"/>
    </source>
</evidence>
<dbReference type="RefSeq" id="XP_037490784.1">
    <property type="nucleotide sequence ID" value="XM_037634728.1"/>
</dbReference>
<dbReference type="AlphaFoldDB" id="A0A449BXT1"/>
<evidence type="ECO:0000256" key="2">
    <source>
        <dbReference type="SAM" id="MobiDB-lite"/>
    </source>
</evidence>
<keyword evidence="1" id="KW-0175">Coiled coil</keyword>
<dbReference type="VEuPathDB" id="PlasmoDB:PVVCY_1301810"/>
<proteinExistence type="predicted"/>
<sequence length="271" mass="32028">MIMESHNSKSSLSEKREDSIEELKNKNAGKNVFETLLNIFLEEKESNRIKYEDLSNHIDKLKVYFDEKINVLKDNTHENLEELKYYLDQLNKNIKENAEKNSTYNDDFDTIRNEMLHLKKQKEDDINLMKSSIQAYSTKIKNVYCIFKNIVVLLEMISIMNKNIETIKEELTNSQENIKIESKKKYIEILELINNENDSINKKIKQPFDELNNDIKDIKEYIRGVKDSLENEIKDIKSAISTNKKSIDEKISPITINQKRLMNDFYPTEKS</sequence>
<dbReference type="GeneID" id="19958374"/>
<feature type="coiled-coil region" evidence="1">
    <location>
        <begin position="73"/>
        <end position="107"/>
    </location>
</feature>
<name>A0A449BXT1_PLAVN</name>
<gene>
    <name evidence="3" type="ORF">PVVCY_1301810</name>
</gene>
<feature type="region of interest" description="Disordered" evidence="2">
    <location>
        <begin position="1"/>
        <end position="20"/>
    </location>
</feature>